<evidence type="ECO:0000256" key="3">
    <source>
        <dbReference type="ARBA" id="ARBA00012071"/>
    </source>
</evidence>
<keyword evidence="8 13" id="KW-0547">Nucleotide-binding</keyword>
<evidence type="ECO:0000256" key="5">
    <source>
        <dbReference type="ARBA" id="ARBA00022516"/>
    </source>
</evidence>
<keyword evidence="15" id="KW-1185">Reference proteome</keyword>
<organism evidence="14 15">
    <name type="scientific">Helicobacter anseris</name>
    <dbReference type="NCBI Taxonomy" id="375926"/>
    <lineage>
        <taxon>Bacteria</taxon>
        <taxon>Pseudomonadati</taxon>
        <taxon>Campylobacterota</taxon>
        <taxon>Epsilonproteobacteria</taxon>
        <taxon>Campylobacterales</taxon>
        <taxon>Helicobacteraceae</taxon>
        <taxon>Helicobacter</taxon>
    </lineage>
</organism>
<keyword evidence="5 13" id="KW-0444">Lipid biosynthesis</keyword>
<keyword evidence="9 13" id="KW-0418">Kinase</keyword>
<keyword evidence="7 13" id="KW-0808">Transferase</keyword>
<evidence type="ECO:0000256" key="13">
    <source>
        <dbReference type="HAMAP-Rule" id="MF_00409"/>
    </source>
</evidence>
<evidence type="ECO:0000256" key="7">
    <source>
        <dbReference type="ARBA" id="ARBA00022679"/>
    </source>
</evidence>
<comment type="similarity">
    <text evidence="13">Belongs to the LpxK family.</text>
</comment>
<evidence type="ECO:0000256" key="12">
    <source>
        <dbReference type="ARBA" id="ARBA00029757"/>
    </source>
</evidence>
<dbReference type="GO" id="GO:0005886">
    <property type="term" value="C:plasma membrane"/>
    <property type="evidence" value="ECO:0007669"/>
    <property type="project" value="TreeGrafter"/>
</dbReference>
<proteinExistence type="inferred from homology"/>
<dbReference type="GO" id="GO:0009029">
    <property type="term" value="F:lipid-A 4'-kinase activity"/>
    <property type="evidence" value="ECO:0007669"/>
    <property type="project" value="UniProtKB-UniRule"/>
</dbReference>
<evidence type="ECO:0000256" key="2">
    <source>
        <dbReference type="ARBA" id="ARBA00004870"/>
    </source>
</evidence>
<dbReference type="Pfam" id="PF02606">
    <property type="entry name" value="LpxK"/>
    <property type="match status" value="2"/>
</dbReference>
<dbReference type="GO" id="GO:0009244">
    <property type="term" value="P:lipopolysaccharide core region biosynthetic process"/>
    <property type="evidence" value="ECO:0007669"/>
    <property type="project" value="TreeGrafter"/>
</dbReference>
<accession>A0A3D8J8B1</accession>
<evidence type="ECO:0000256" key="1">
    <source>
        <dbReference type="ARBA" id="ARBA00002274"/>
    </source>
</evidence>
<dbReference type="AlphaFoldDB" id="A0A3D8J8B1"/>
<evidence type="ECO:0000313" key="14">
    <source>
        <dbReference type="EMBL" id="RDU73510.1"/>
    </source>
</evidence>
<keyword evidence="11 13" id="KW-0443">Lipid metabolism</keyword>
<evidence type="ECO:0000256" key="4">
    <source>
        <dbReference type="ARBA" id="ARBA00016436"/>
    </source>
</evidence>
<dbReference type="OrthoDB" id="9766423at2"/>
<protein>
    <recommendedName>
        <fullName evidence="4 13">Tetraacyldisaccharide 4'-kinase</fullName>
        <ecNumber evidence="3 13">2.7.1.130</ecNumber>
    </recommendedName>
    <alternativeName>
        <fullName evidence="12 13">Lipid A 4'-kinase</fullName>
    </alternativeName>
</protein>
<evidence type="ECO:0000256" key="8">
    <source>
        <dbReference type="ARBA" id="ARBA00022741"/>
    </source>
</evidence>
<sequence length="298" mass="33889">MRFIDSFFYKPNFMQKILALLLLPLSFLYLIASIIRRKLSPFKDFNIPIISIGNLVAGGSGKTPFIIESAKIFDDIAIISRGYKRKSKGLVIVSQKGEILVSQENAGDEAYLIAKKLPKATVIVCKNRSLAIEKAKKLGCKIIFLDDGFRFNFKKLNILLKPQLQPYFNFCIPSGIYRENPYLYKTADLLIQEGTDYTREVKVLEPTERMLLVTAIANPSRLDQFLPDIVGKITLPDHSNFDLDFLKEKMQEHNATSLLVTQKDAVKMQNFQLPLSILDLKLNIKPQIIKAIQNYIAN</sequence>
<dbReference type="PANTHER" id="PTHR42724:SF1">
    <property type="entry name" value="TETRAACYLDISACCHARIDE 4'-KINASE, MITOCHONDRIAL-RELATED"/>
    <property type="match status" value="1"/>
</dbReference>
<reference evidence="14 15" key="1">
    <citation type="submission" date="2018-04" db="EMBL/GenBank/DDBJ databases">
        <title>Novel Campyloabacter and Helicobacter Species and Strains.</title>
        <authorList>
            <person name="Mannion A.J."/>
            <person name="Shen Z."/>
            <person name="Fox J.G."/>
        </authorList>
    </citation>
    <scope>NUCLEOTIDE SEQUENCE [LARGE SCALE GENOMIC DNA]</scope>
    <source>
        <strain evidence="14 15">MIT 04-9362</strain>
    </source>
</reference>
<dbReference type="Proteomes" id="UP000256695">
    <property type="component" value="Unassembled WGS sequence"/>
</dbReference>
<dbReference type="HAMAP" id="MF_00409">
    <property type="entry name" value="LpxK"/>
    <property type="match status" value="1"/>
</dbReference>
<comment type="catalytic activity">
    <reaction evidence="13">
        <text>a lipid A disaccharide + ATP = a lipid IVA + ADP + H(+)</text>
        <dbReference type="Rhea" id="RHEA:67840"/>
        <dbReference type="ChEBI" id="CHEBI:15378"/>
        <dbReference type="ChEBI" id="CHEBI:30616"/>
        <dbReference type="ChEBI" id="CHEBI:176343"/>
        <dbReference type="ChEBI" id="CHEBI:176425"/>
        <dbReference type="ChEBI" id="CHEBI:456216"/>
        <dbReference type="EC" id="2.7.1.130"/>
    </reaction>
</comment>
<evidence type="ECO:0000256" key="9">
    <source>
        <dbReference type="ARBA" id="ARBA00022777"/>
    </source>
</evidence>
<name>A0A3D8J8B1_9HELI</name>
<dbReference type="GO" id="GO:0009245">
    <property type="term" value="P:lipid A biosynthetic process"/>
    <property type="evidence" value="ECO:0007669"/>
    <property type="project" value="UniProtKB-UniRule"/>
</dbReference>
<comment type="function">
    <text evidence="1 13">Transfers the gamma-phosphate of ATP to the 4'-position of a tetraacyldisaccharide 1-phosphate intermediate (termed DS-1-P) to form tetraacyldisaccharide 1,4'-bis-phosphate (lipid IVA).</text>
</comment>
<dbReference type="RefSeq" id="WP_115579102.1">
    <property type="nucleotide sequence ID" value="NZ_NXLX01000010.1"/>
</dbReference>
<keyword evidence="6 13" id="KW-0441">Lipid A biosynthesis</keyword>
<comment type="pathway">
    <text evidence="2 13">Glycolipid biosynthesis; lipid IV(A) biosynthesis; lipid IV(A) from (3R)-3-hydroxytetradecanoyl-[acyl-carrier-protein] and UDP-N-acetyl-alpha-D-glucosamine: step 6/6.</text>
</comment>
<evidence type="ECO:0000313" key="15">
    <source>
        <dbReference type="Proteomes" id="UP000256695"/>
    </source>
</evidence>
<dbReference type="NCBIfam" id="TIGR00682">
    <property type="entry name" value="lpxK"/>
    <property type="match status" value="1"/>
</dbReference>
<dbReference type="NCBIfam" id="NF001892">
    <property type="entry name" value="PRK00652.1-5"/>
    <property type="match status" value="1"/>
</dbReference>
<evidence type="ECO:0000256" key="6">
    <source>
        <dbReference type="ARBA" id="ARBA00022556"/>
    </source>
</evidence>
<gene>
    <name evidence="13" type="primary">lpxK</name>
    <name evidence="14" type="ORF">CQA57_04830</name>
</gene>
<feature type="binding site" evidence="13">
    <location>
        <begin position="56"/>
        <end position="63"/>
    </location>
    <ligand>
        <name>ATP</name>
        <dbReference type="ChEBI" id="CHEBI:30616"/>
    </ligand>
</feature>
<dbReference type="EC" id="2.7.1.130" evidence="3 13"/>
<keyword evidence="10 13" id="KW-0067">ATP-binding</keyword>
<evidence type="ECO:0000256" key="11">
    <source>
        <dbReference type="ARBA" id="ARBA00023098"/>
    </source>
</evidence>
<comment type="caution">
    <text evidence="14">The sequence shown here is derived from an EMBL/GenBank/DDBJ whole genome shotgun (WGS) entry which is preliminary data.</text>
</comment>
<dbReference type="UniPathway" id="UPA00359">
    <property type="reaction ID" value="UER00482"/>
</dbReference>
<dbReference type="PANTHER" id="PTHR42724">
    <property type="entry name" value="TETRAACYLDISACCHARIDE 4'-KINASE"/>
    <property type="match status" value="1"/>
</dbReference>
<dbReference type="EMBL" id="NXLX01000010">
    <property type="protein sequence ID" value="RDU73510.1"/>
    <property type="molecule type" value="Genomic_DNA"/>
</dbReference>
<dbReference type="GO" id="GO:0005524">
    <property type="term" value="F:ATP binding"/>
    <property type="evidence" value="ECO:0007669"/>
    <property type="project" value="UniProtKB-UniRule"/>
</dbReference>
<dbReference type="InterPro" id="IPR003758">
    <property type="entry name" value="LpxK"/>
</dbReference>
<evidence type="ECO:0000256" key="10">
    <source>
        <dbReference type="ARBA" id="ARBA00022840"/>
    </source>
</evidence>